<dbReference type="InterPro" id="IPR041682">
    <property type="entry name" value="AAA_14"/>
</dbReference>
<dbReference type="InterPro" id="IPR025420">
    <property type="entry name" value="DUF4143"/>
</dbReference>
<evidence type="ECO:0000313" key="4">
    <source>
        <dbReference type="Proteomes" id="UP000578252"/>
    </source>
</evidence>
<dbReference type="PANTHER" id="PTHR43566:SF2">
    <property type="entry name" value="DUF4143 DOMAIN-CONTAINING PROTEIN"/>
    <property type="match status" value="1"/>
</dbReference>
<dbReference type="RefSeq" id="WP_211586606.1">
    <property type="nucleotide sequence ID" value="NZ_JABCUR010000001.1"/>
</dbReference>
<evidence type="ECO:0000313" key="3">
    <source>
        <dbReference type="EMBL" id="NMW64012.1"/>
    </source>
</evidence>
<keyword evidence="3" id="KW-0067">ATP-binding</keyword>
<evidence type="ECO:0000259" key="2">
    <source>
        <dbReference type="Pfam" id="PF13635"/>
    </source>
</evidence>
<feature type="domain" description="AAA" evidence="1">
    <location>
        <begin position="32"/>
        <end position="147"/>
    </location>
</feature>
<keyword evidence="3" id="KW-0547">Nucleotide-binding</keyword>
<dbReference type="Proteomes" id="UP000578252">
    <property type="component" value="Unassembled WGS sequence"/>
</dbReference>
<dbReference type="EMBL" id="JABCUR010000001">
    <property type="protein sequence ID" value="NMW64012.1"/>
    <property type="molecule type" value="Genomic_DNA"/>
</dbReference>
<organism evidence="3 4">
    <name type="scientific">Mobiluncus mulieris</name>
    <dbReference type="NCBI Taxonomy" id="2052"/>
    <lineage>
        <taxon>Bacteria</taxon>
        <taxon>Bacillati</taxon>
        <taxon>Actinomycetota</taxon>
        <taxon>Actinomycetes</taxon>
        <taxon>Actinomycetales</taxon>
        <taxon>Actinomycetaceae</taxon>
        <taxon>Mobiluncus</taxon>
    </lineage>
</organism>
<comment type="caution">
    <text evidence="3">The sequence shown here is derived from an EMBL/GenBank/DDBJ whole genome shotgun (WGS) entry which is preliminary data.</text>
</comment>
<evidence type="ECO:0000259" key="1">
    <source>
        <dbReference type="Pfam" id="PF13173"/>
    </source>
</evidence>
<feature type="domain" description="DUF4143" evidence="2">
    <location>
        <begin position="213"/>
        <end position="378"/>
    </location>
</feature>
<reference evidence="3 4" key="1">
    <citation type="submission" date="2020-04" db="EMBL/GenBank/DDBJ databases">
        <title>Antimicrobial susceptibility and clonality of vaginal-derived multi-drug resistant Mobiluncus isolates in China.</title>
        <authorList>
            <person name="Zhang X."/>
        </authorList>
    </citation>
    <scope>NUCLEOTIDE SEQUENCE [LARGE SCALE GENOMIC DNA]</scope>
    <source>
        <strain evidence="3 4">13</strain>
    </source>
</reference>
<proteinExistence type="predicted"/>
<accession>A0A7Y0TZG4</accession>
<dbReference type="GO" id="GO:0005524">
    <property type="term" value="F:ATP binding"/>
    <property type="evidence" value="ECO:0007669"/>
    <property type="project" value="UniProtKB-KW"/>
</dbReference>
<dbReference type="PANTHER" id="PTHR43566">
    <property type="entry name" value="CONSERVED PROTEIN"/>
    <property type="match status" value="1"/>
</dbReference>
<name>A0A7Y0TZG4_9ACTO</name>
<dbReference type="AlphaFoldDB" id="A0A7Y0TZG4"/>
<protein>
    <submittedName>
        <fullName evidence="3">ATP-binding protein</fullName>
    </submittedName>
</protein>
<dbReference type="Pfam" id="PF13173">
    <property type="entry name" value="AAA_14"/>
    <property type="match status" value="1"/>
</dbReference>
<sequence length="436" mass="48112">MLVFDFAGVLFMQAYRPRLVDAELQFRLEAKGAVLVEGSKWCGKTTTALQQAGSVLRVDDSAQLDQYRSLAQLNPARLLQGQTPRLLDEWQVLPQLWDAARREVDQRGETGQFIFTGSAVPPDTSQIVHSGTGRFAWLRMRTMSLFESGESSGEVSLERLFAAKNSPVDGTNDLDLDALAFLTCRGGWPQAIKMSARAGLAQSFDYLDGVVNSDINRVDGVSRDPQRVRRLLRSYARFQGASVPYTSIQADLATNETDSFSADLVSAYALALRQIFVIEDVPAWNPNLRSSTAIRTSDTRYFTDSSIATAALGLGPNDLIGDLNTFGLIFETLCLRDLRVYAQSLDGQVYHYRDRNGLECDAVIHLRDGRYGLIEIKLGGTEAIDQGAHSLKTLRGKLDTGKMKPPSFLMVLIGVGDYAYRREDGVLVVPIGTLRP</sequence>
<dbReference type="Pfam" id="PF13635">
    <property type="entry name" value="DUF4143"/>
    <property type="match status" value="1"/>
</dbReference>
<gene>
    <name evidence="3" type="ORF">HHJ78_00275</name>
</gene>